<evidence type="ECO:0000256" key="1">
    <source>
        <dbReference type="SAM" id="SignalP"/>
    </source>
</evidence>
<dbReference type="AlphaFoldDB" id="A0A3D8RWF5"/>
<reference evidence="2 3" key="1">
    <citation type="journal article" date="2018" name="IMA Fungus">
        <title>IMA Genome-F 9: Draft genome sequence of Annulohypoxylon stygium, Aspergillus mulundensis, Berkeleyomyces basicola (syn. Thielaviopsis basicola), Ceratocystis smalleyi, two Cercospora beticola strains, Coleophoma cylindrospora, Fusarium fracticaudum, Phialophora cf. hyalina, and Morchella septimelata.</title>
        <authorList>
            <person name="Wingfield B.D."/>
            <person name="Bills G.F."/>
            <person name="Dong Y."/>
            <person name="Huang W."/>
            <person name="Nel W.J."/>
            <person name="Swalarsk-Parry B.S."/>
            <person name="Vaghefi N."/>
            <person name="Wilken P.M."/>
            <person name="An Z."/>
            <person name="de Beer Z.W."/>
            <person name="De Vos L."/>
            <person name="Chen L."/>
            <person name="Duong T.A."/>
            <person name="Gao Y."/>
            <person name="Hammerbacher A."/>
            <person name="Kikkert J.R."/>
            <person name="Li Y."/>
            <person name="Li H."/>
            <person name="Li K."/>
            <person name="Li Q."/>
            <person name="Liu X."/>
            <person name="Ma X."/>
            <person name="Naidoo K."/>
            <person name="Pethybridge S.J."/>
            <person name="Sun J."/>
            <person name="Steenkamp E.T."/>
            <person name="van der Nest M.A."/>
            <person name="van Wyk S."/>
            <person name="Wingfield M.J."/>
            <person name="Xiong C."/>
            <person name="Yue Q."/>
            <person name="Zhang X."/>
        </authorList>
    </citation>
    <scope>NUCLEOTIDE SEQUENCE [LARGE SCALE GENOMIC DNA]</scope>
    <source>
        <strain evidence="2 3">BP5796</strain>
    </source>
</reference>
<dbReference type="OrthoDB" id="2141239at2759"/>
<feature type="signal peptide" evidence="1">
    <location>
        <begin position="1"/>
        <end position="17"/>
    </location>
</feature>
<evidence type="ECO:0000313" key="2">
    <source>
        <dbReference type="EMBL" id="RDW78328.1"/>
    </source>
</evidence>
<feature type="chain" id="PRO_5017649770" description="Cell wall protein" evidence="1">
    <location>
        <begin position="18"/>
        <end position="377"/>
    </location>
</feature>
<dbReference type="EMBL" id="PDLN01000008">
    <property type="protein sequence ID" value="RDW78328.1"/>
    <property type="molecule type" value="Genomic_DNA"/>
</dbReference>
<proteinExistence type="predicted"/>
<comment type="caution">
    <text evidence="2">The sequence shown here is derived from an EMBL/GenBank/DDBJ whole genome shotgun (WGS) entry which is preliminary data.</text>
</comment>
<dbReference type="Proteomes" id="UP000256328">
    <property type="component" value="Unassembled WGS sequence"/>
</dbReference>
<evidence type="ECO:0008006" key="4">
    <source>
        <dbReference type="Google" id="ProtNLM"/>
    </source>
</evidence>
<accession>A0A3D8RWF5</accession>
<organism evidence="2 3">
    <name type="scientific">Coleophoma crateriformis</name>
    <dbReference type="NCBI Taxonomy" id="565419"/>
    <lineage>
        <taxon>Eukaryota</taxon>
        <taxon>Fungi</taxon>
        <taxon>Dikarya</taxon>
        <taxon>Ascomycota</taxon>
        <taxon>Pezizomycotina</taxon>
        <taxon>Leotiomycetes</taxon>
        <taxon>Helotiales</taxon>
        <taxon>Dermateaceae</taxon>
        <taxon>Coleophoma</taxon>
    </lineage>
</organism>
<keyword evidence="1" id="KW-0732">Signal</keyword>
<protein>
    <recommendedName>
        <fullName evidence="4">Cell wall protein</fullName>
    </recommendedName>
</protein>
<evidence type="ECO:0000313" key="3">
    <source>
        <dbReference type="Proteomes" id="UP000256328"/>
    </source>
</evidence>
<gene>
    <name evidence="2" type="ORF">BP5796_06180</name>
</gene>
<sequence length="377" mass="37905">MHTSVVLLLALGAATQARFNQEQIPIPAIQALSNRGQSGQAATLAGGAVSTVLGAADPCARLTTADKIVATLGNTADVIAAAKGLVAAEQNTQNGALPKACADATLPTTPELRGVIPLVDPAVGGAAVENANSAKSLTTPFANAGMSIAQIMAANGFTNISGAAAAATTTSRRTRSTKLRSRALNLGTCKDATIAFGIQDRKQASFQPTDLTDFNHGSALSIDIIATFICSQLSNKCGAGADAIAACANAQVATAGKTGQAAATAYNSIMAPGVARRATGSTGLDFGQCTPTMDFVAGRPGRKATEFTFLPTDPLVAKGQQDALNPVIIANRICDQLTNVCNASAAAKTACLAAKANVSPTAKNQGTADTFNAALGF</sequence>
<name>A0A3D8RWF5_9HELO</name>
<keyword evidence="3" id="KW-1185">Reference proteome</keyword>